<dbReference type="Proteomes" id="UP000095283">
    <property type="component" value="Unplaced"/>
</dbReference>
<proteinExistence type="predicted"/>
<evidence type="ECO:0000313" key="1">
    <source>
        <dbReference type="Proteomes" id="UP000095283"/>
    </source>
</evidence>
<dbReference type="AlphaFoldDB" id="A0A1I7XSI2"/>
<accession>A0A1I7XSI2</accession>
<protein>
    <submittedName>
        <fullName evidence="2">Kelch repeat protein</fullName>
    </submittedName>
</protein>
<keyword evidence="1" id="KW-1185">Reference proteome</keyword>
<sequence length="134" mass="14674">MYHVTSDVDRWNTTLIKKKAGSVPLRDQEAPPFLSPSSCQTRPMDNCSTIVIQNSSLLMYGTGLSRGFGYSRQKSQTTEQTVSFDALGRYVWKTPRKVSLLGFLGPGLCLSALFPPPLREESGIILDALGAFGT</sequence>
<evidence type="ECO:0000313" key="2">
    <source>
        <dbReference type="WBParaSite" id="Hba_20287"/>
    </source>
</evidence>
<organism evidence="1 2">
    <name type="scientific">Heterorhabditis bacteriophora</name>
    <name type="common">Entomopathogenic nematode worm</name>
    <dbReference type="NCBI Taxonomy" id="37862"/>
    <lineage>
        <taxon>Eukaryota</taxon>
        <taxon>Metazoa</taxon>
        <taxon>Ecdysozoa</taxon>
        <taxon>Nematoda</taxon>
        <taxon>Chromadorea</taxon>
        <taxon>Rhabditida</taxon>
        <taxon>Rhabditina</taxon>
        <taxon>Rhabditomorpha</taxon>
        <taxon>Strongyloidea</taxon>
        <taxon>Heterorhabditidae</taxon>
        <taxon>Heterorhabditis</taxon>
    </lineage>
</organism>
<name>A0A1I7XSI2_HETBA</name>
<dbReference type="WBParaSite" id="Hba_20287">
    <property type="protein sequence ID" value="Hba_20287"/>
    <property type="gene ID" value="Hba_20287"/>
</dbReference>
<reference evidence="2" key="1">
    <citation type="submission" date="2016-11" db="UniProtKB">
        <authorList>
            <consortium name="WormBaseParasite"/>
        </authorList>
    </citation>
    <scope>IDENTIFICATION</scope>
</reference>